<keyword evidence="4" id="KW-0598">Phosphotransferase system</keyword>
<keyword evidence="6" id="KW-0479">Metal-binding</keyword>
<proteinExistence type="predicted"/>
<gene>
    <name evidence="8" type="ORF">OWO01_00615</name>
</gene>
<name>A0A9J6R833_9BACI</name>
<sequence>MNTKEIINGIIASGGSARDHAMRAITAAKSADFEEANKWIKKSNQSLHEGHKLQSQLMEVEENGQLSEITLLMIHAQDHIMTASSLKDLAVEIIYLHKEK</sequence>
<evidence type="ECO:0000256" key="3">
    <source>
        <dbReference type="ARBA" id="ARBA00022679"/>
    </source>
</evidence>
<dbReference type="InterPro" id="IPR003188">
    <property type="entry name" value="PTS_IIA_lac/cel"/>
</dbReference>
<dbReference type="PROSITE" id="PS51095">
    <property type="entry name" value="PTS_EIIA_TYPE_3"/>
    <property type="match status" value="1"/>
</dbReference>
<dbReference type="PANTHER" id="PTHR34382">
    <property type="entry name" value="PTS SYSTEM N,N'-DIACETYLCHITOBIOSE-SPECIFIC EIIA COMPONENT"/>
    <property type="match status" value="1"/>
</dbReference>
<keyword evidence="2" id="KW-0762">Sugar transport</keyword>
<protein>
    <submittedName>
        <fullName evidence="8">PTS lactose/cellobiose transporter subunit IIA</fullName>
    </submittedName>
</protein>
<evidence type="ECO:0000313" key="9">
    <source>
        <dbReference type="Proteomes" id="UP001084197"/>
    </source>
</evidence>
<keyword evidence="9" id="KW-1185">Reference proteome</keyword>
<evidence type="ECO:0000256" key="6">
    <source>
        <dbReference type="PIRSR" id="PIRSR000699-2"/>
    </source>
</evidence>
<comment type="cofactor">
    <cofactor evidence="6">
        <name>Mg(2+)</name>
        <dbReference type="ChEBI" id="CHEBI:18420"/>
    </cofactor>
    <text evidence="6">Binds 1 Mg(2+) ion per trimer.</text>
</comment>
<dbReference type="SUPFAM" id="SSF46973">
    <property type="entry name" value="Enzyme IIa from lactose specific PTS, IIa-lac"/>
    <property type="match status" value="1"/>
</dbReference>
<dbReference type="GO" id="GO:0009401">
    <property type="term" value="P:phosphoenolpyruvate-dependent sugar phosphotransferase system"/>
    <property type="evidence" value="ECO:0007669"/>
    <property type="project" value="UniProtKB-KW"/>
</dbReference>
<feature type="modified residue" description="Phosphohistidine; by HPr" evidence="7">
    <location>
        <position position="75"/>
    </location>
</feature>
<dbReference type="Gene3D" id="1.20.58.80">
    <property type="entry name" value="Phosphotransferase system, lactose/cellobiose-type IIA subunit"/>
    <property type="match status" value="1"/>
</dbReference>
<dbReference type="Pfam" id="PF02255">
    <property type="entry name" value="PTS_IIA"/>
    <property type="match status" value="1"/>
</dbReference>
<reference evidence="8" key="1">
    <citation type="submission" date="2022-11" db="EMBL/GenBank/DDBJ databases">
        <title>WGS of Natronobacillus azotifigens 24KS-1, an anaerobic diazotrophic haloalkaliphile from soda-rich habitats.</title>
        <authorList>
            <person name="Sorokin D.Y."/>
            <person name="Merkel A.Y."/>
        </authorList>
    </citation>
    <scope>NUCLEOTIDE SEQUENCE</scope>
    <source>
        <strain evidence="8">24KS-1</strain>
    </source>
</reference>
<feature type="active site" description="Tele-phosphohistidine intermediate" evidence="5">
    <location>
        <position position="75"/>
    </location>
</feature>
<dbReference type="Proteomes" id="UP001084197">
    <property type="component" value="Unassembled WGS sequence"/>
</dbReference>
<feature type="binding site" evidence="6">
    <location>
        <position position="78"/>
    </location>
    <ligand>
        <name>Mg(2+)</name>
        <dbReference type="ChEBI" id="CHEBI:18420"/>
        <note>ligand shared between all trimeric partners</note>
    </ligand>
</feature>
<dbReference type="PIRSF" id="PIRSF000699">
    <property type="entry name" value="PTS_IILac_III"/>
    <property type="match status" value="1"/>
</dbReference>
<dbReference type="AlphaFoldDB" id="A0A9J6R833"/>
<keyword evidence="3" id="KW-0808">Transferase</keyword>
<evidence type="ECO:0000256" key="5">
    <source>
        <dbReference type="PIRSR" id="PIRSR000699-1"/>
    </source>
</evidence>
<evidence type="ECO:0000256" key="4">
    <source>
        <dbReference type="ARBA" id="ARBA00022683"/>
    </source>
</evidence>
<comment type="caution">
    <text evidence="8">The sequence shown here is derived from an EMBL/GenBank/DDBJ whole genome shotgun (WGS) entry which is preliminary data.</text>
</comment>
<evidence type="ECO:0000256" key="1">
    <source>
        <dbReference type="ARBA" id="ARBA00022448"/>
    </source>
</evidence>
<dbReference type="InterPro" id="IPR036542">
    <property type="entry name" value="PTS_IIA_lac/cel_sf"/>
</dbReference>
<dbReference type="GO" id="GO:0046872">
    <property type="term" value="F:metal ion binding"/>
    <property type="evidence" value="ECO:0007669"/>
    <property type="project" value="UniProtKB-KW"/>
</dbReference>
<dbReference type="GO" id="GO:0016740">
    <property type="term" value="F:transferase activity"/>
    <property type="evidence" value="ECO:0007669"/>
    <property type="project" value="UniProtKB-KW"/>
</dbReference>
<dbReference type="EMBL" id="JAPRAT010000001">
    <property type="protein sequence ID" value="MCZ0701711.1"/>
    <property type="molecule type" value="Genomic_DNA"/>
</dbReference>
<dbReference type="RefSeq" id="WP_268778475.1">
    <property type="nucleotide sequence ID" value="NZ_JAPRAT010000001.1"/>
</dbReference>
<evidence type="ECO:0000256" key="7">
    <source>
        <dbReference type="PROSITE-ProRule" id="PRU00418"/>
    </source>
</evidence>
<dbReference type="PANTHER" id="PTHR34382:SF7">
    <property type="entry name" value="PTS SYSTEM N,N'-DIACETYLCHITOBIOSE-SPECIFIC EIIA COMPONENT"/>
    <property type="match status" value="1"/>
</dbReference>
<organism evidence="8 9">
    <name type="scientific">Natronobacillus azotifigens</name>
    <dbReference type="NCBI Taxonomy" id="472978"/>
    <lineage>
        <taxon>Bacteria</taxon>
        <taxon>Bacillati</taxon>
        <taxon>Bacillota</taxon>
        <taxon>Bacilli</taxon>
        <taxon>Bacillales</taxon>
        <taxon>Bacillaceae</taxon>
        <taxon>Natronobacillus</taxon>
    </lineage>
</organism>
<keyword evidence="1" id="KW-0813">Transport</keyword>
<evidence type="ECO:0000256" key="2">
    <source>
        <dbReference type="ARBA" id="ARBA00022597"/>
    </source>
</evidence>
<evidence type="ECO:0000313" key="8">
    <source>
        <dbReference type="EMBL" id="MCZ0701711.1"/>
    </source>
</evidence>
<keyword evidence="6" id="KW-0460">Magnesium</keyword>
<accession>A0A9J6R833</accession>